<gene>
    <name evidence="1" type="ORF">OR37_02244</name>
</gene>
<name>R0EL22_CAUVI</name>
<sequence length="63" mass="7076">MREALYQDIEIAPVADGWQVRQAGKALNKFESVEKAYQHALTLCGELFERGVHSRVYELPAAA</sequence>
<dbReference type="AlphaFoldDB" id="R0EL22"/>
<evidence type="ECO:0000313" key="1">
    <source>
        <dbReference type="EMBL" id="ENZ81817.1"/>
    </source>
</evidence>
<keyword evidence="2" id="KW-1185">Reference proteome</keyword>
<reference evidence="1 2" key="1">
    <citation type="journal article" date="2013" name="Genome Announc.">
        <title>Draft Genome Sequence for Caulobacter sp. Strain OR37, a Bacterium Tolerant to Heavy Metals.</title>
        <authorList>
            <person name="Utturkar S.M."/>
            <person name="Bollmann A."/>
            <person name="Brzoska R.M."/>
            <person name="Klingeman D.M."/>
            <person name="Epstein S.E."/>
            <person name="Palumbo A.V."/>
            <person name="Brown S.D."/>
        </authorList>
    </citation>
    <scope>NUCLEOTIDE SEQUENCE [LARGE SCALE GENOMIC DNA]</scope>
    <source>
        <strain evidence="1 2">OR37</strain>
    </source>
</reference>
<organism evidence="1 2">
    <name type="scientific">Caulobacter vibrioides OR37</name>
    <dbReference type="NCBI Taxonomy" id="1292034"/>
    <lineage>
        <taxon>Bacteria</taxon>
        <taxon>Pseudomonadati</taxon>
        <taxon>Pseudomonadota</taxon>
        <taxon>Alphaproteobacteria</taxon>
        <taxon>Caulobacterales</taxon>
        <taxon>Caulobacteraceae</taxon>
        <taxon>Caulobacter</taxon>
    </lineage>
</organism>
<dbReference type="STRING" id="1292034.OR37_02244"/>
<dbReference type="EMBL" id="APMP01000012">
    <property type="protein sequence ID" value="ENZ81817.1"/>
    <property type="molecule type" value="Genomic_DNA"/>
</dbReference>
<comment type="caution">
    <text evidence="1">The sequence shown here is derived from an EMBL/GenBank/DDBJ whole genome shotgun (WGS) entry which is preliminary data.</text>
</comment>
<protein>
    <recommendedName>
        <fullName evidence="3">DUF2188 domain-containing protein</fullName>
    </recommendedName>
</protein>
<evidence type="ECO:0000313" key="2">
    <source>
        <dbReference type="Proteomes" id="UP000013063"/>
    </source>
</evidence>
<dbReference type="RefSeq" id="WP_004619685.1">
    <property type="nucleotide sequence ID" value="NZ_APMP01000012.1"/>
</dbReference>
<dbReference type="Proteomes" id="UP000013063">
    <property type="component" value="Unassembled WGS sequence"/>
</dbReference>
<dbReference type="OrthoDB" id="7192235at2"/>
<dbReference type="PATRIC" id="fig|1292034.3.peg.2228"/>
<evidence type="ECO:0008006" key="3">
    <source>
        <dbReference type="Google" id="ProtNLM"/>
    </source>
</evidence>
<accession>R0EL22</accession>
<proteinExistence type="predicted"/>